<dbReference type="EMBL" id="BNBT01000047">
    <property type="protein sequence ID" value="GHE62862.1"/>
    <property type="molecule type" value="Genomic_DNA"/>
</dbReference>
<organism evidence="2 3">
    <name type="scientific">Streptomyces longispororuber</name>
    <dbReference type="NCBI Taxonomy" id="68230"/>
    <lineage>
        <taxon>Bacteria</taxon>
        <taxon>Bacillati</taxon>
        <taxon>Actinomycetota</taxon>
        <taxon>Actinomycetes</taxon>
        <taxon>Kitasatosporales</taxon>
        <taxon>Streptomycetaceae</taxon>
        <taxon>Streptomyces</taxon>
    </lineage>
</organism>
<comment type="caution">
    <text evidence="2">The sequence shown here is derived from an EMBL/GenBank/DDBJ whole genome shotgun (WGS) entry which is preliminary data.</text>
</comment>
<proteinExistence type="predicted"/>
<feature type="transmembrane region" description="Helical" evidence="1">
    <location>
        <begin position="6"/>
        <end position="25"/>
    </location>
</feature>
<keyword evidence="1" id="KW-0472">Membrane</keyword>
<keyword evidence="1" id="KW-1133">Transmembrane helix</keyword>
<keyword evidence="1" id="KW-0812">Transmembrane</keyword>
<dbReference type="AlphaFoldDB" id="A0A918ZP51"/>
<accession>A0A918ZP51</accession>
<protein>
    <submittedName>
        <fullName evidence="2">Uncharacterized protein</fullName>
    </submittedName>
</protein>
<keyword evidence="3" id="KW-1185">Reference proteome</keyword>
<evidence type="ECO:0000313" key="2">
    <source>
        <dbReference type="EMBL" id="GHE62862.1"/>
    </source>
</evidence>
<reference evidence="2" key="2">
    <citation type="submission" date="2020-09" db="EMBL/GenBank/DDBJ databases">
        <authorList>
            <person name="Sun Q."/>
            <person name="Ohkuma M."/>
        </authorList>
    </citation>
    <scope>NUCLEOTIDE SEQUENCE</scope>
    <source>
        <strain evidence="2">JCM 4784</strain>
    </source>
</reference>
<sequence>MAVEPVVVVVVLACARLVYVLAALWTRPARERAWAHALAMVVRAAGPGGTVEITRADGDVLTARSAAVEPAGKDRR</sequence>
<dbReference type="Proteomes" id="UP000608024">
    <property type="component" value="Unassembled WGS sequence"/>
</dbReference>
<gene>
    <name evidence="2" type="ORF">GCM10018785_34750</name>
</gene>
<dbReference type="RefSeq" id="WP_190136863.1">
    <property type="nucleotide sequence ID" value="NZ_BNBT01000047.1"/>
</dbReference>
<name>A0A918ZP51_9ACTN</name>
<evidence type="ECO:0000256" key="1">
    <source>
        <dbReference type="SAM" id="Phobius"/>
    </source>
</evidence>
<evidence type="ECO:0000313" key="3">
    <source>
        <dbReference type="Proteomes" id="UP000608024"/>
    </source>
</evidence>
<reference evidence="2" key="1">
    <citation type="journal article" date="2014" name="Int. J. Syst. Evol. Microbiol.">
        <title>Complete genome sequence of Corynebacterium casei LMG S-19264T (=DSM 44701T), isolated from a smear-ripened cheese.</title>
        <authorList>
            <consortium name="US DOE Joint Genome Institute (JGI-PGF)"/>
            <person name="Walter F."/>
            <person name="Albersmeier A."/>
            <person name="Kalinowski J."/>
            <person name="Ruckert C."/>
        </authorList>
    </citation>
    <scope>NUCLEOTIDE SEQUENCE</scope>
    <source>
        <strain evidence="2">JCM 4784</strain>
    </source>
</reference>